<dbReference type="HOGENOM" id="CLU_3072764_0_0_1"/>
<dbReference type="EnsemblProtists" id="HpaT811392">
    <property type="protein sequence ID" value="HpaP811392"/>
    <property type="gene ID" value="HpaG811392"/>
</dbReference>
<reference evidence="2" key="1">
    <citation type="journal article" date="2010" name="Science">
        <title>Signatures of adaptation to obligate biotrophy in the Hyaloperonospora arabidopsidis genome.</title>
        <authorList>
            <person name="Baxter L."/>
            <person name="Tripathy S."/>
            <person name="Ishaque N."/>
            <person name="Boot N."/>
            <person name="Cabral A."/>
            <person name="Kemen E."/>
            <person name="Thines M."/>
            <person name="Ah-Fong A."/>
            <person name="Anderson R."/>
            <person name="Badejoko W."/>
            <person name="Bittner-Eddy P."/>
            <person name="Boore J.L."/>
            <person name="Chibucos M.C."/>
            <person name="Coates M."/>
            <person name="Dehal P."/>
            <person name="Delehaunty K."/>
            <person name="Dong S."/>
            <person name="Downton P."/>
            <person name="Dumas B."/>
            <person name="Fabro G."/>
            <person name="Fronick C."/>
            <person name="Fuerstenberg S.I."/>
            <person name="Fulton L."/>
            <person name="Gaulin E."/>
            <person name="Govers F."/>
            <person name="Hughes L."/>
            <person name="Humphray S."/>
            <person name="Jiang R.H."/>
            <person name="Judelson H."/>
            <person name="Kamoun S."/>
            <person name="Kyung K."/>
            <person name="Meijer H."/>
            <person name="Minx P."/>
            <person name="Morris P."/>
            <person name="Nelson J."/>
            <person name="Phuntumart V."/>
            <person name="Qutob D."/>
            <person name="Rehmany A."/>
            <person name="Rougon-Cardoso A."/>
            <person name="Ryden P."/>
            <person name="Torto-Alalibo T."/>
            <person name="Studholme D."/>
            <person name="Wang Y."/>
            <person name="Win J."/>
            <person name="Wood J."/>
            <person name="Clifton S.W."/>
            <person name="Rogers J."/>
            <person name="Van den Ackerveken G."/>
            <person name="Jones J.D."/>
            <person name="McDowell J.M."/>
            <person name="Beynon J."/>
            <person name="Tyler B.M."/>
        </authorList>
    </citation>
    <scope>NUCLEOTIDE SEQUENCE [LARGE SCALE GENOMIC DNA]</scope>
    <source>
        <strain evidence="2">Emoy2</strain>
    </source>
</reference>
<dbReference type="EMBL" id="JH598034">
    <property type="status" value="NOT_ANNOTATED_CDS"/>
    <property type="molecule type" value="Genomic_DNA"/>
</dbReference>
<keyword evidence="2" id="KW-1185">Reference proteome</keyword>
<proteinExistence type="predicted"/>
<sequence length="53" mass="6358">MKSQRQRSRSAFKCFLETLMSTSLLVCSWSRSWTIYHLSSSSKFDDKYFRQLV</sequence>
<protein>
    <submittedName>
        <fullName evidence="1">Uncharacterized protein</fullName>
    </submittedName>
</protein>
<evidence type="ECO:0000313" key="1">
    <source>
        <dbReference type="EnsemblProtists" id="HpaP811392"/>
    </source>
</evidence>
<organism evidence="1 2">
    <name type="scientific">Hyaloperonospora arabidopsidis (strain Emoy2)</name>
    <name type="common">Downy mildew agent</name>
    <name type="synonym">Peronospora arabidopsidis</name>
    <dbReference type="NCBI Taxonomy" id="559515"/>
    <lineage>
        <taxon>Eukaryota</taxon>
        <taxon>Sar</taxon>
        <taxon>Stramenopiles</taxon>
        <taxon>Oomycota</taxon>
        <taxon>Peronosporomycetes</taxon>
        <taxon>Peronosporales</taxon>
        <taxon>Peronosporaceae</taxon>
        <taxon>Hyaloperonospora</taxon>
    </lineage>
</organism>
<dbReference type="Proteomes" id="UP000011713">
    <property type="component" value="Unassembled WGS sequence"/>
</dbReference>
<dbReference type="VEuPathDB" id="FungiDB:HpaG811392"/>
<dbReference type="InParanoid" id="M4BXW0"/>
<dbReference type="AlphaFoldDB" id="M4BXW0"/>
<reference evidence="1" key="2">
    <citation type="submission" date="2015-06" db="UniProtKB">
        <authorList>
            <consortium name="EnsemblProtists"/>
        </authorList>
    </citation>
    <scope>IDENTIFICATION</scope>
    <source>
        <strain evidence="1">Emoy2</strain>
    </source>
</reference>
<accession>M4BXW0</accession>
<name>M4BXW0_HYAAE</name>
<evidence type="ECO:0000313" key="2">
    <source>
        <dbReference type="Proteomes" id="UP000011713"/>
    </source>
</evidence>